<evidence type="ECO:0000256" key="12">
    <source>
        <dbReference type="ARBA" id="ARBA00022741"/>
    </source>
</evidence>
<evidence type="ECO:0000256" key="5">
    <source>
        <dbReference type="ARBA" id="ARBA00004676"/>
    </source>
</evidence>
<dbReference type="GO" id="GO:0046100">
    <property type="term" value="P:hypoxanthine metabolic process"/>
    <property type="evidence" value="ECO:0007669"/>
    <property type="project" value="TreeGrafter"/>
</dbReference>
<evidence type="ECO:0000256" key="11">
    <source>
        <dbReference type="ARBA" id="ARBA00022726"/>
    </source>
</evidence>
<evidence type="ECO:0000256" key="6">
    <source>
        <dbReference type="ARBA" id="ARBA00008391"/>
    </source>
</evidence>
<evidence type="ECO:0000256" key="8">
    <source>
        <dbReference type="ARBA" id="ARBA00022676"/>
    </source>
</evidence>
<keyword evidence="11 16" id="KW-0660">Purine salvage</keyword>
<dbReference type="GO" id="GO:0005829">
    <property type="term" value="C:cytosol"/>
    <property type="evidence" value="ECO:0007669"/>
    <property type="project" value="TreeGrafter"/>
</dbReference>
<dbReference type="InterPro" id="IPR050408">
    <property type="entry name" value="HGPRT"/>
</dbReference>
<keyword evidence="8 16" id="KW-0328">Glycosyltransferase</keyword>
<keyword evidence="13 16" id="KW-0460">Magnesium</keyword>
<dbReference type="UniPathway" id="UPA00591">
    <property type="reaction ID" value="UER00648"/>
</dbReference>
<evidence type="ECO:0000256" key="14">
    <source>
        <dbReference type="ARBA" id="ARBA00048811"/>
    </source>
</evidence>
<dbReference type="STRING" id="663278.Ethha_2281"/>
<dbReference type="HOGENOM" id="CLU_073615_0_0_9"/>
<dbReference type="KEGG" id="eha:Ethha_2281"/>
<keyword evidence="7 16" id="KW-0963">Cytoplasm</keyword>
<dbReference type="InterPro" id="IPR000836">
    <property type="entry name" value="PRTase_dom"/>
</dbReference>
<sequence length="179" mass="19511">MTEDIEQVLFTEEQIAARVAELGARIRADYANRNLLLVGTLKGAFLFVADLARAVDLPLAVDFVSVSSYGDGVSSNGAIEVRKDLDQPPEGFDVLIVEDIVDSGHTLAFLQDELRAQHAASVEICTLFDKPSGRAVPVEPKYIGFTVPDGFVVGYGMDYAEKYRNLPFVGLLRPEIYGA</sequence>
<dbReference type="NCBIfam" id="TIGR01203">
    <property type="entry name" value="HGPRTase"/>
    <property type="match status" value="1"/>
</dbReference>
<evidence type="ECO:0000256" key="4">
    <source>
        <dbReference type="ARBA" id="ARBA00004669"/>
    </source>
</evidence>
<dbReference type="GO" id="GO:0032264">
    <property type="term" value="P:IMP salvage"/>
    <property type="evidence" value="ECO:0007669"/>
    <property type="project" value="UniProtKB-UniPathway"/>
</dbReference>
<evidence type="ECO:0000256" key="13">
    <source>
        <dbReference type="ARBA" id="ARBA00022842"/>
    </source>
</evidence>
<evidence type="ECO:0000256" key="1">
    <source>
        <dbReference type="ARBA" id="ARBA00001946"/>
    </source>
</evidence>
<dbReference type="InterPro" id="IPR029057">
    <property type="entry name" value="PRTase-like"/>
</dbReference>
<comment type="catalytic activity">
    <reaction evidence="14">
        <text>GMP + diphosphate = guanine + 5-phospho-alpha-D-ribose 1-diphosphate</text>
        <dbReference type="Rhea" id="RHEA:25424"/>
        <dbReference type="ChEBI" id="CHEBI:16235"/>
        <dbReference type="ChEBI" id="CHEBI:33019"/>
        <dbReference type="ChEBI" id="CHEBI:58017"/>
        <dbReference type="ChEBI" id="CHEBI:58115"/>
        <dbReference type="EC" id="2.4.2.8"/>
    </reaction>
    <physiologicalReaction direction="right-to-left" evidence="14">
        <dbReference type="Rhea" id="RHEA:25426"/>
    </physiologicalReaction>
</comment>
<evidence type="ECO:0000256" key="16">
    <source>
        <dbReference type="RuleBase" id="RU364099"/>
    </source>
</evidence>
<dbReference type="GO" id="GO:0006178">
    <property type="term" value="P:guanine salvage"/>
    <property type="evidence" value="ECO:0007669"/>
    <property type="project" value="TreeGrafter"/>
</dbReference>
<comment type="catalytic activity">
    <reaction evidence="15">
        <text>IMP + diphosphate = hypoxanthine + 5-phospho-alpha-D-ribose 1-diphosphate</text>
        <dbReference type="Rhea" id="RHEA:17973"/>
        <dbReference type="ChEBI" id="CHEBI:17368"/>
        <dbReference type="ChEBI" id="CHEBI:33019"/>
        <dbReference type="ChEBI" id="CHEBI:58017"/>
        <dbReference type="ChEBI" id="CHEBI:58053"/>
        <dbReference type="EC" id="2.4.2.8"/>
    </reaction>
    <physiologicalReaction direction="right-to-left" evidence="15">
        <dbReference type="Rhea" id="RHEA:17975"/>
    </physiologicalReaction>
</comment>
<evidence type="ECO:0000313" key="19">
    <source>
        <dbReference type="Proteomes" id="UP000001551"/>
    </source>
</evidence>
<dbReference type="eggNOG" id="COG0634">
    <property type="taxonomic scope" value="Bacteria"/>
</dbReference>
<dbReference type="PANTHER" id="PTHR43340">
    <property type="entry name" value="HYPOXANTHINE-GUANINE PHOSPHORIBOSYLTRANSFERASE"/>
    <property type="match status" value="1"/>
</dbReference>
<evidence type="ECO:0000256" key="10">
    <source>
        <dbReference type="ARBA" id="ARBA00022723"/>
    </source>
</evidence>
<proteinExistence type="inferred from homology"/>
<comment type="subcellular location">
    <subcellularLocation>
        <location evidence="3 16">Cytoplasm</location>
    </subcellularLocation>
</comment>
<keyword evidence="9 16" id="KW-0808">Transferase</keyword>
<protein>
    <recommendedName>
        <fullName evidence="16">Hypoxanthine phosphoribosyltransferase</fullName>
        <ecNumber evidence="16">2.4.2.8</ecNumber>
    </recommendedName>
</protein>
<dbReference type="FunFam" id="3.40.50.2020:FF:000006">
    <property type="entry name" value="Hypoxanthine phosphoribosyltransferase"/>
    <property type="match status" value="1"/>
</dbReference>
<comment type="function">
    <text evidence="2">Purine salvage pathway enzyme that catalyzes the transfer of the ribosyl-5-phosphate group from 5-phospho-alpha-D-ribose 1-diphosphate (PRPP) to the N9 position of the 6-oxopurines hypoxanthine and guanine to form the corresponding ribonucleotides IMP (inosine 5'-monophosphate) and GMP (guanosine 5'-monophosphate), with the release of PPi.</text>
</comment>
<dbReference type="Gene3D" id="3.40.50.2020">
    <property type="match status" value="1"/>
</dbReference>
<dbReference type="EMBL" id="CP002400">
    <property type="protein sequence ID" value="ADU27794.1"/>
    <property type="molecule type" value="Genomic_DNA"/>
</dbReference>
<dbReference type="Proteomes" id="UP000001551">
    <property type="component" value="Chromosome"/>
</dbReference>
<reference evidence="18 19" key="1">
    <citation type="submission" date="2010-12" db="EMBL/GenBank/DDBJ databases">
        <title>Complete sequence of Ethanoligenens harbinense YUAN-3.</title>
        <authorList>
            <person name="Lucas S."/>
            <person name="Copeland A."/>
            <person name="Lapidus A."/>
            <person name="Cheng J.-F."/>
            <person name="Bruce D."/>
            <person name="Goodwin L."/>
            <person name="Pitluck S."/>
            <person name="Chertkov O."/>
            <person name="Misra M."/>
            <person name="Detter J.C."/>
            <person name="Han C."/>
            <person name="Tapia R."/>
            <person name="Land M."/>
            <person name="Hauser L."/>
            <person name="Jeffries C."/>
            <person name="Kyrpides N."/>
            <person name="Ivanova N."/>
            <person name="Mikhailova N."/>
            <person name="Wang A."/>
            <person name="Mouttaki H."/>
            <person name="He Z."/>
            <person name="Zhou J."/>
            <person name="Hemme C.L."/>
            <person name="Woyke T."/>
        </authorList>
    </citation>
    <scope>NUCLEOTIDE SEQUENCE [LARGE SCALE GENOMIC DNA]</scope>
    <source>
        <strain evidence="19">DSM 18485 / JCM 12961 / CGMCC 1.5033 / YUAN-3</strain>
    </source>
</reference>
<comment type="similarity">
    <text evidence="6 16">Belongs to the purine/pyrimidine phosphoribosyltransferase family.</text>
</comment>
<evidence type="ECO:0000313" key="18">
    <source>
        <dbReference type="EMBL" id="ADU27794.1"/>
    </source>
</evidence>
<evidence type="ECO:0000256" key="7">
    <source>
        <dbReference type="ARBA" id="ARBA00022490"/>
    </source>
</evidence>
<keyword evidence="19" id="KW-1185">Reference proteome</keyword>
<dbReference type="GO" id="GO:0032263">
    <property type="term" value="P:GMP salvage"/>
    <property type="evidence" value="ECO:0007669"/>
    <property type="project" value="TreeGrafter"/>
</dbReference>
<dbReference type="GO" id="GO:0004422">
    <property type="term" value="F:hypoxanthine phosphoribosyltransferase activity"/>
    <property type="evidence" value="ECO:0007669"/>
    <property type="project" value="InterPro"/>
</dbReference>
<feature type="domain" description="Phosphoribosyltransferase" evidence="17">
    <location>
        <begin position="13"/>
        <end position="159"/>
    </location>
</feature>
<keyword evidence="10 16" id="KW-0479">Metal-binding</keyword>
<evidence type="ECO:0000256" key="9">
    <source>
        <dbReference type="ARBA" id="ARBA00022679"/>
    </source>
</evidence>
<dbReference type="CDD" id="cd06223">
    <property type="entry name" value="PRTases_typeI"/>
    <property type="match status" value="1"/>
</dbReference>
<dbReference type="Pfam" id="PF00156">
    <property type="entry name" value="Pribosyltran"/>
    <property type="match status" value="1"/>
</dbReference>
<dbReference type="PANTHER" id="PTHR43340:SF1">
    <property type="entry name" value="HYPOXANTHINE PHOSPHORIBOSYLTRANSFERASE"/>
    <property type="match status" value="1"/>
</dbReference>
<dbReference type="GO" id="GO:0006166">
    <property type="term" value="P:purine ribonucleoside salvage"/>
    <property type="evidence" value="ECO:0007669"/>
    <property type="project" value="UniProtKB-KW"/>
</dbReference>
<evidence type="ECO:0000256" key="15">
    <source>
        <dbReference type="ARBA" id="ARBA00049402"/>
    </source>
</evidence>
<dbReference type="InterPro" id="IPR005904">
    <property type="entry name" value="Hxn_phspho_trans"/>
</dbReference>
<evidence type="ECO:0000256" key="3">
    <source>
        <dbReference type="ARBA" id="ARBA00004496"/>
    </source>
</evidence>
<keyword evidence="12 16" id="KW-0547">Nucleotide-binding</keyword>
<name>E6U4Q9_ETHHY</name>
<comment type="pathway">
    <text evidence="5">Purine metabolism; GMP biosynthesis via salvage pathway; GMP from guanine: step 1/1.</text>
</comment>
<comment type="cofactor">
    <cofactor evidence="1 16">
        <name>Mg(2+)</name>
        <dbReference type="ChEBI" id="CHEBI:18420"/>
    </cofactor>
</comment>
<dbReference type="GO" id="GO:0000166">
    <property type="term" value="F:nucleotide binding"/>
    <property type="evidence" value="ECO:0007669"/>
    <property type="project" value="UniProtKB-KW"/>
</dbReference>
<dbReference type="AlphaFoldDB" id="E6U4Q9"/>
<dbReference type="GO" id="GO:0052657">
    <property type="term" value="F:guanine phosphoribosyltransferase activity"/>
    <property type="evidence" value="ECO:0007669"/>
    <property type="project" value="UniProtKB-ARBA"/>
</dbReference>
<accession>E6U4Q9</accession>
<dbReference type="RefSeq" id="WP_013486142.1">
    <property type="nucleotide sequence ID" value="NC_014828.1"/>
</dbReference>
<comment type="pathway">
    <text evidence="4 16">Purine metabolism; IMP biosynthesis via salvage pathway; IMP from hypoxanthine: step 1/1.</text>
</comment>
<dbReference type="SUPFAM" id="SSF53271">
    <property type="entry name" value="PRTase-like"/>
    <property type="match status" value="1"/>
</dbReference>
<evidence type="ECO:0000256" key="2">
    <source>
        <dbReference type="ARBA" id="ARBA00002049"/>
    </source>
</evidence>
<gene>
    <name evidence="18" type="ordered locus">Ethha_2281</name>
</gene>
<evidence type="ECO:0000259" key="17">
    <source>
        <dbReference type="Pfam" id="PF00156"/>
    </source>
</evidence>
<dbReference type="EC" id="2.4.2.8" evidence="16"/>
<dbReference type="GO" id="GO:0000287">
    <property type="term" value="F:magnesium ion binding"/>
    <property type="evidence" value="ECO:0007669"/>
    <property type="project" value="TreeGrafter"/>
</dbReference>
<organism evidence="18 19">
    <name type="scientific">Ethanoligenens harbinense (strain DSM 18485 / JCM 12961 / CGMCC 1.5033 / YUAN-3)</name>
    <dbReference type="NCBI Taxonomy" id="663278"/>
    <lineage>
        <taxon>Bacteria</taxon>
        <taxon>Bacillati</taxon>
        <taxon>Bacillota</taxon>
        <taxon>Clostridia</taxon>
        <taxon>Eubacteriales</taxon>
        <taxon>Oscillospiraceae</taxon>
        <taxon>Ethanoligenens</taxon>
    </lineage>
</organism>